<dbReference type="AlphaFoldDB" id="A0A0P4R5G1"/>
<comment type="caution">
    <text evidence="1">The sequence shown here is derived from an EMBL/GenBank/DDBJ whole genome shotgun (WGS) entry which is preliminary data.</text>
</comment>
<sequence>MSTERDTEGRLRDHAAQTLSEYRAGNLSLRRLIDALDSVWNSLETSGWRDEFRGHWWTLEQIYSVALDRGDLANLSRDEMREIEEALNELEVLIG</sequence>
<organism evidence="1 2">
    <name type="scientific">Streptomyces lydicamycinicus</name>
    <dbReference type="NCBI Taxonomy" id="1546107"/>
    <lineage>
        <taxon>Bacteria</taxon>
        <taxon>Bacillati</taxon>
        <taxon>Actinomycetota</taxon>
        <taxon>Actinomycetes</taxon>
        <taxon>Kitasatosporales</taxon>
        <taxon>Streptomycetaceae</taxon>
        <taxon>Streptomyces</taxon>
    </lineage>
</organism>
<reference evidence="2" key="1">
    <citation type="submission" date="2014-09" db="EMBL/GenBank/DDBJ databases">
        <title>Whole genome shotgun sequence of Streptomyces sp. NBRC 110027.</title>
        <authorList>
            <person name="Komaki H."/>
            <person name="Ichikawa N."/>
            <person name="Katano-Makiyama Y."/>
            <person name="Hosoyama A."/>
            <person name="Hashimoto M."/>
            <person name="Uohara A."/>
            <person name="Kitahashi Y."/>
            <person name="Ohji S."/>
            <person name="Kimura A."/>
            <person name="Yamazoe A."/>
            <person name="Igarashi Y."/>
            <person name="Fujita N."/>
        </authorList>
    </citation>
    <scope>NUCLEOTIDE SEQUENCE [LARGE SCALE GENOMIC DNA]</scope>
    <source>
        <strain evidence="2">NBRC 110027</strain>
    </source>
</reference>
<dbReference type="EMBL" id="BBNO01000003">
    <property type="protein sequence ID" value="GAO08265.1"/>
    <property type="molecule type" value="Genomic_DNA"/>
</dbReference>
<evidence type="ECO:0000313" key="2">
    <source>
        <dbReference type="Proteomes" id="UP000048965"/>
    </source>
</evidence>
<keyword evidence="2" id="KW-1185">Reference proteome</keyword>
<reference evidence="1 2" key="2">
    <citation type="journal article" date="2015" name="Stand. Genomic Sci.">
        <title>Draft genome sequence of marine-derived Streptomyces sp. TP-A0598, a producer of anti-MRSA antibiotic lydicamycins.</title>
        <authorList>
            <person name="Komaki H."/>
            <person name="Ichikawa N."/>
            <person name="Hosoyama A."/>
            <person name="Fujita N."/>
            <person name="Igarashi Y."/>
        </authorList>
    </citation>
    <scope>NUCLEOTIDE SEQUENCE [LARGE SCALE GENOMIC DNA]</scope>
    <source>
        <strain evidence="1 2">NBRC 110027</strain>
    </source>
</reference>
<name>A0A0P4R5G1_9ACTN</name>
<gene>
    <name evidence="1" type="ORF">TPA0598_03_07260</name>
</gene>
<accession>A0A0P4R5G1</accession>
<proteinExistence type="predicted"/>
<dbReference type="Proteomes" id="UP000048965">
    <property type="component" value="Unassembled WGS sequence"/>
</dbReference>
<protein>
    <submittedName>
        <fullName evidence="1">Uncharacterized protein</fullName>
    </submittedName>
</protein>
<evidence type="ECO:0000313" key="1">
    <source>
        <dbReference type="EMBL" id="GAO08265.1"/>
    </source>
</evidence>